<accession>C5B655</accession>
<dbReference type="AlphaFoldDB" id="C5B655"/>
<dbReference type="KEGG" id="mea:Mex_2p1170"/>
<evidence type="ECO:0000313" key="2">
    <source>
        <dbReference type="Proteomes" id="UP000009081"/>
    </source>
</evidence>
<gene>
    <name evidence="1" type="ordered locus">MexAM1_META2p1170</name>
</gene>
<evidence type="ECO:0000313" key="1">
    <source>
        <dbReference type="EMBL" id="ACS43937.1"/>
    </source>
</evidence>
<dbReference type="Proteomes" id="UP000009081">
    <property type="component" value="Plasmid megaplasmid"/>
</dbReference>
<proteinExistence type="predicted"/>
<keyword evidence="1" id="KW-0614">Plasmid</keyword>
<dbReference type="EMBL" id="CP001511">
    <property type="protein sequence ID" value="ACS43937.1"/>
    <property type="molecule type" value="Genomic_DNA"/>
</dbReference>
<reference evidence="1 2" key="1">
    <citation type="journal article" date="2009" name="PLoS ONE">
        <title>Methylobacterium genome sequences: a reference blueprint to investigate microbial metabolism of C1 compounds from natural and industrial sources.</title>
        <authorList>
            <person name="Vuilleumier S."/>
            <person name="Chistoserdova L."/>
            <person name="Lee M.-C."/>
            <person name="Bringel F."/>
            <person name="Lajus A."/>
            <person name="Zhou Y."/>
            <person name="Gourion B."/>
            <person name="Barbe V."/>
            <person name="Chang J."/>
            <person name="Cruveiller S."/>
            <person name="Dossat C."/>
            <person name="Gillett W."/>
            <person name="Gruffaz C."/>
            <person name="Haugen E."/>
            <person name="Hourcade E."/>
            <person name="Levy R."/>
            <person name="Mangenot S."/>
            <person name="Muller E."/>
            <person name="Nadalig T."/>
            <person name="Pagni M."/>
            <person name="Penny C."/>
            <person name="Peyraud R."/>
            <person name="Robinson D.G."/>
            <person name="Roche D."/>
            <person name="Rouy Z."/>
            <person name="Saenampechek C."/>
            <person name="Salvignol G."/>
            <person name="Vallenet D."/>
            <person name="Wu Z."/>
            <person name="Marx C.J."/>
            <person name="Vorholt J.A."/>
            <person name="Olson M.V."/>
            <person name="Kaul R."/>
            <person name="Weissenbach J."/>
            <person name="Medigue C."/>
            <person name="Lidstrom M.E."/>
        </authorList>
    </citation>
    <scope>NUCLEOTIDE SEQUENCE [LARGE SCALE GENOMIC DNA]</scope>
    <source>
        <strain evidence="2">ATCC 14718 / DSM 1338 / JCM 2805 / NCIMB 9133 / AM1</strain>
    </source>
</reference>
<dbReference type="HOGENOM" id="CLU_2880698_0_0_5"/>
<geneLocation type="plasmid" evidence="1 2">
    <name>megaplasmid</name>
</geneLocation>
<organism evidence="1 2">
    <name type="scientific">Methylorubrum extorquens (strain ATCC 14718 / DSM 1338 / JCM 2805 / NCIMB 9133 / AM1)</name>
    <name type="common">Methylobacterium extorquens</name>
    <dbReference type="NCBI Taxonomy" id="272630"/>
    <lineage>
        <taxon>Bacteria</taxon>
        <taxon>Pseudomonadati</taxon>
        <taxon>Pseudomonadota</taxon>
        <taxon>Alphaproteobacteria</taxon>
        <taxon>Hyphomicrobiales</taxon>
        <taxon>Methylobacteriaceae</taxon>
        <taxon>Methylorubrum</taxon>
    </lineage>
</organism>
<protein>
    <submittedName>
        <fullName evidence="1">Uncharacterized protein</fullName>
    </submittedName>
</protein>
<keyword evidence="2" id="KW-1185">Reference proteome</keyword>
<sequence length="63" mass="6921">MRGMEIIADENPPRPKRRMDVILVERASQLIAQAAVYLAEGHDAVKDASIASELDALSMGRSR</sequence>
<name>C5B655_METEA</name>